<evidence type="ECO:0000313" key="2">
    <source>
        <dbReference type="EMBL" id="MWV44126.1"/>
    </source>
</evidence>
<protein>
    <submittedName>
        <fullName evidence="2">DUF393 domain-containing protein</fullName>
    </submittedName>
</protein>
<keyword evidence="1" id="KW-1133">Transmembrane helix</keyword>
<dbReference type="SUPFAM" id="SSF52833">
    <property type="entry name" value="Thioredoxin-like"/>
    <property type="match status" value="1"/>
</dbReference>
<accession>A0A7X3IIJ7</accession>
<organism evidence="2 3">
    <name type="scientific">Paenibacillus dendrobii</name>
    <dbReference type="NCBI Taxonomy" id="2691084"/>
    <lineage>
        <taxon>Bacteria</taxon>
        <taxon>Bacillati</taxon>
        <taxon>Bacillota</taxon>
        <taxon>Bacilli</taxon>
        <taxon>Bacillales</taxon>
        <taxon>Paenibacillaceae</taxon>
        <taxon>Paenibacillus</taxon>
    </lineage>
</organism>
<dbReference type="EMBL" id="WUBI01000001">
    <property type="protein sequence ID" value="MWV44126.1"/>
    <property type="molecule type" value="Genomic_DNA"/>
</dbReference>
<name>A0A7X3IIJ7_9BACL</name>
<dbReference type="RefSeq" id="WP_160497573.1">
    <property type="nucleotide sequence ID" value="NZ_WUBI01000001.1"/>
</dbReference>
<gene>
    <name evidence="2" type="ORF">GRF59_10830</name>
</gene>
<keyword evidence="1" id="KW-0812">Transmembrane</keyword>
<dbReference type="GO" id="GO:0015035">
    <property type="term" value="F:protein-disulfide reductase activity"/>
    <property type="evidence" value="ECO:0007669"/>
    <property type="project" value="InterPro"/>
</dbReference>
<dbReference type="InterPro" id="IPR007263">
    <property type="entry name" value="DCC1-like"/>
</dbReference>
<reference evidence="2 3" key="1">
    <citation type="submission" date="2019-12" db="EMBL/GenBank/DDBJ databases">
        <title>Paenibacillus sp. nov., an endophytic bacterium isolated from the stem of Dendrobium.</title>
        <authorList>
            <person name="Zhao R."/>
        </authorList>
    </citation>
    <scope>NUCLEOTIDE SEQUENCE [LARGE SCALE GENOMIC DNA]</scope>
    <source>
        <strain evidence="2 3">HJL G12</strain>
    </source>
</reference>
<dbReference type="InterPro" id="IPR036249">
    <property type="entry name" value="Thioredoxin-like_sf"/>
</dbReference>
<keyword evidence="1" id="KW-0472">Membrane</keyword>
<dbReference type="Proteomes" id="UP000460318">
    <property type="component" value="Unassembled WGS sequence"/>
</dbReference>
<dbReference type="Pfam" id="PF04134">
    <property type="entry name" value="DCC1-like"/>
    <property type="match status" value="1"/>
</dbReference>
<evidence type="ECO:0000313" key="3">
    <source>
        <dbReference type="Proteomes" id="UP000460318"/>
    </source>
</evidence>
<dbReference type="AlphaFoldDB" id="A0A7X3IIJ7"/>
<feature type="transmembrane region" description="Helical" evidence="1">
    <location>
        <begin position="109"/>
        <end position="130"/>
    </location>
</feature>
<comment type="caution">
    <text evidence="2">The sequence shown here is derived from an EMBL/GenBank/DDBJ whole genome shotgun (WGS) entry which is preliminary data.</text>
</comment>
<sequence>MPYEPNAADQEHGKGLFVFYDNWCPMCTRTMRFYRKWDWFKRITFMPAREEQILEQFQVDQEQALKRMVAVKYTKKKKYRMTANAAKHLETQQFEGIDTIYHMSRQIPILWVLVPFLYAARILGIGAYVYDWIASSRKIIPIGQCEGDVCMIPKR</sequence>
<keyword evidence="3" id="KW-1185">Reference proteome</keyword>
<evidence type="ECO:0000256" key="1">
    <source>
        <dbReference type="SAM" id="Phobius"/>
    </source>
</evidence>
<proteinExistence type="predicted"/>